<protein>
    <submittedName>
        <fullName evidence="3">NADPH-dependent ferric siderophore reductase</fullName>
    </submittedName>
</protein>
<feature type="region of interest" description="Disordered" evidence="1">
    <location>
        <begin position="270"/>
        <end position="303"/>
    </location>
</feature>
<dbReference type="CDD" id="cd06193">
    <property type="entry name" value="siderophore_interacting"/>
    <property type="match status" value="1"/>
</dbReference>
<dbReference type="InterPro" id="IPR041698">
    <property type="entry name" value="Methyltransf_25"/>
</dbReference>
<dbReference type="Proteomes" id="UP000237846">
    <property type="component" value="Unassembled WGS sequence"/>
</dbReference>
<keyword evidence="4" id="KW-1185">Reference proteome</keyword>
<dbReference type="InterPro" id="IPR013113">
    <property type="entry name" value="SIP_FAD-bd"/>
</dbReference>
<gene>
    <name evidence="3" type="ORF">CLV72_105124</name>
</gene>
<dbReference type="AlphaFoldDB" id="A0A2T0Q1U7"/>
<proteinExistence type="predicted"/>
<evidence type="ECO:0000313" key="4">
    <source>
        <dbReference type="Proteomes" id="UP000237846"/>
    </source>
</evidence>
<dbReference type="SUPFAM" id="SSF53335">
    <property type="entry name" value="S-adenosyl-L-methionine-dependent methyltransferases"/>
    <property type="match status" value="1"/>
</dbReference>
<dbReference type="Gene3D" id="3.40.50.150">
    <property type="entry name" value="Vaccinia Virus protein VP39"/>
    <property type="match status" value="1"/>
</dbReference>
<dbReference type="EMBL" id="PVZC01000005">
    <property type="protein sequence ID" value="PRX97774.1"/>
    <property type="molecule type" value="Genomic_DNA"/>
</dbReference>
<dbReference type="InterPro" id="IPR017927">
    <property type="entry name" value="FAD-bd_FR_type"/>
</dbReference>
<dbReference type="Gene3D" id="3.40.50.80">
    <property type="entry name" value="Nucleotide-binding domain of ferredoxin-NADP reductase (FNR) module"/>
    <property type="match status" value="1"/>
</dbReference>
<evidence type="ECO:0000259" key="2">
    <source>
        <dbReference type="PROSITE" id="PS51384"/>
    </source>
</evidence>
<dbReference type="PANTHER" id="PTHR30157:SF0">
    <property type="entry name" value="NADPH-DEPENDENT FERRIC-CHELATE REDUCTASE"/>
    <property type="match status" value="1"/>
</dbReference>
<dbReference type="InterPro" id="IPR029063">
    <property type="entry name" value="SAM-dependent_MTases_sf"/>
</dbReference>
<feature type="domain" description="FAD-binding FR-type" evidence="2">
    <location>
        <begin position="5"/>
        <end position="136"/>
    </location>
</feature>
<dbReference type="GO" id="GO:0016491">
    <property type="term" value="F:oxidoreductase activity"/>
    <property type="evidence" value="ECO:0007669"/>
    <property type="project" value="InterPro"/>
</dbReference>
<dbReference type="Gene3D" id="2.40.30.10">
    <property type="entry name" value="Translation factors"/>
    <property type="match status" value="1"/>
</dbReference>
<dbReference type="Pfam" id="PF04954">
    <property type="entry name" value="SIP"/>
    <property type="match status" value="1"/>
</dbReference>
<dbReference type="Pfam" id="PF08021">
    <property type="entry name" value="FAD_binding_9"/>
    <property type="match status" value="1"/>
</dbReference>
<sequence>MEQSLPVRLIRVVGTERITPHLARVTFSGDGLAGVTPLDPDQEVKLYFPRPGQAEPRLPEPSGDFTRWYQAFTAIPEDERPWMRSYTLRSTDPVRGEAVIDFVLHPDAGPATRWALAARPGDTLGMFGPSPYFARPVRLLASVRAADWLLIAGDETALPAIAAILEQRDPATPALAFIEVAGPEDELPPAAKGTAEVRWLHRGSVPPGRADLLPEAVRAAEFPPGRPFAWLAGEAGTVRTLRRHLIGERGLDRASIEFTGHWRLRLSQDDAPTEDDLAEARERVAAAEAAASAPPAPRAGLPELSRDMFDNAYRAHAAPWVTGAPQPAVVALERAGLISGSVLDPGCGTGENTVHLARLGYDVLGLDFSEVGIEQARAKAAEQGVAARFEVGDALDLGGETRFDTVVDSALFHVFDAEHQAAYLRSLHRACRPGAVVHVLALSDEGPGYGPVIGEDAIRTAFTEEAGWRLEELGRTTYQGVLGPDGGLGELPAWLARARRI</sequence>
<dbReference type="Pfam" id="PF13649">
    <property type="entry name" value="Methyltransf_25"/>
    <property type="match status" value="1"/>
</dbReference>
<dbReference type="CDD" id="cd02440">
    <property type="entry name" value="AdoMet_MTases"/>
    <property type="match status" value="1"/>
</dbReference>
<organism evidence="3 4">
    <name type="scientific">Allonocardiopsis opalescens</name>
    <dbReference type="NCBI Taxonomy" id="1144618"/>
    <lineage>
        <taxon>Bacteria</taxon>
        <taxon>Bacillati</taxon>
        <taxon>Actinomycetota</taxon>
        <taxon>Actinomycetes</taxon>
        <taxon>Streptosporangiales</taxon>
        <taxon>Allonocardiopsis</taxon>
    </lineage>
</organism>
<reference evidence="3 4" key="1">
    <citation type="submission" date="2018-03" db="EMBL/GenBank/DDBJ databases">
        <title>Genomic Encyclopedia of Archaeal and Bacterial Type Strains, Phase II (KMG-II): from individual species to whole genera.</title>
        <authorList>
            <person name="Goeker M."/>
        </authorList>
    </citation>
    <scope>NUCLEOTIDE SEQUENCE [LARGE SCALE GENOMIC DNA]</scope>
    <source>
        <strain evidence="3 4">DSM 45601</strain>
    </source>
</reference>
<evidence type="ECO:0000256" key="1">
    <source>
        <dbReference type="SAM" id="MobiDB-lite"/>
    </source>
</evidence>
<dbReference type="PROSITE" id="PS51384">
    <property type="entry name" value="FAD_FR"/>
    <property type="match status" value="1"/>
</dbReference>
<dbReference type="SUPFAM" id="SSF63380">
    <property type="entry name" value="Riboflavin synthase domain-like"/>
    <property type="match status" value="1"/>
</dbReference>
<evidence type="ECO:0000313" key="3">
    <source>
        <dbReference type="EMBL" id="PRX97774.1"/>
    </source>
</evidence>
<comment type="caution">
    <text evidence="3">The sequence shown here is derived from an EMBL/GenBank/DDBJ whole genome shotgun (WGS) entry which is preliminary data.</text>
</comment>
<dbReference type="OrthoDB" id="3211041at2"/>
<dbReference type="PANTHER" id="PTHR30157">
    <property type="entry name" value="FERRIC REDUCTASE, NADPH-DEPENDENT"/>
    <property type="match status" value="1"/>
</dbReference>
<dbReference type="InterPro" id="IPR017938">
    <property type="entry name" value="Riboflavin_synthase-like_b-brl"/>
</dbReference>
<dbReference type="InterPro" id="IPR039374">
    <property type="entry name" value="SIP_fam"/>
</dbReference>
<dbReference type="InterPro" id="IPR039261">
    <property type="entry name" value="FNR_nucleotide-bd"/>
</dbReference>
<dbReference type="InterPro" id="IPR007037">
    <property type="entry name" value="SIP_rossman_dom"/>
</dbReference>
<accession>A0A2T0Q1U7</accession>
<name>A0A2T0Q1U7_9ACTN</name>